<keyword evidence="3" id="KW-1185">Reference proteome</keyword>
<evidence type="ECO:0000256" key="1">
    <source>
        <dbReference type="SAM" id="MobiDB-lite"/>
    </source>
</evidence>
<dbReference type="GO" id="GO:0030277">
    <property type="term" value="P:maintenance of gastrointestinal epithelium"/>
    <property type="evidence" value="ECO:0007669"/>
    <property type="project" value="TreeGrafter"/>
</dbReference>
<feature type="compositionally biased region" description="Polar residues" evidence="1">
    <location>
        <begin position="29"/>
        <end position="42"/>
    </location>
</feature>
<dbReference type="Proteomes" id="UP000694381">
    <property type="component" value="Unassembled WGS sequence"/>
</dbReference>
<dbReference type="Ensembl" id="ENSNGAT00000030392.1">
    <property type="protein sequence ID" value="ENSNGAP00000024680.1"/>
    <property type="gene ID" value="ENSNGAG00000022872.1"/>
</dbReference>
<feature type="compositionally biased region" description="Basic and acidic residues" evidence="1">
    <location>
        <begin position="1"/>
        <end position="28"/>
    </location>
</feature>
<accession>A0A8C6RXY5</accession>
<feature type="region of interest" description="Disordered" evidence="1">
    <location>
        <begin position="1"/>
        <end position="94"/>
    </location>
</feature>
<sequence>QKGFREQQATREERKQARDAKQAEKLSRENVSVSPQPGSSHVSRAGSLHKSTAEPAEEKKPETAVSRLQRRDQLKKANTLPTSVTAQMARHSHC</sequence>
<name>A0A8C6RXY5_NANGA</name>
<dbReference type="InterPro" id="IPR052853">
    <property type="entry name" value="Actin_dynamics_regulator"/>
</dbReference>
<dbReference type="GO" id="GO:2000813">
    <property type="term" value="P:negative regulation of barbed-end actin filament capping"/>
    <property type="evidence" value="ECO:0007669"/>
    <property type="project" value="TreeGrafter"/>
</dbReference>
<dbReference type="PANTHER" id="PTHR47574:SF3">
    <property type="entry name" value="CAPPING PROTEIN-INHIBITING REGULATOR OF ACTIN DYNAMICS"/>
    <property type="match status" value="1"/>
</dbReference>
<protein>
    <submittedName>
        <fullName evidence="2">Uncharacterized protein</fullName>
    </submittedName>
</protein>
<dbReference type="AlphaFoldDB" id="A0A8C6RXY5"/>
<reference evidence="2" key="2">
    <citation type="submission" date="2025-09" db="UniProtKB">
        <authorList>
            <consortium name="Ensembl"/>
        </authorList>
    </citation>
    <scope>IDENTIFICATION</scope>
</reference>
<dbReference type="OMA" id="QMARHSH"/>
<evidence type="ECO:0000313" key="3">
    <source>
        <dbReference type="Proteomes" id="UP000694381"/>
    </source>
</evidence>
<dbReference type="PANTHER" id="PTHR47574">
    <property type="entry name" value="CANCER-RELATED REGULATOR OF ACTIN DYNAMICS"/>
    <property type="match status" value="1"/>
</dbReference>
<organism evidence="2 3">
    <name type="scientific">Nannospalax galili</name>
    <name type="common">Northern Israeli blind subterranean mole rat</name>
    <name type="synonym">Spalax galili</name>
    <dbReference type="NCBI Taxonomy" id="1026970"/>
    <lineage>
        <taxon>Eukaryota</taxon>
        <taxon>Metazoa</taxon>
        <taxon>Chordata</taxon>
        <taxon>Craniata</taxon>
        <taxon>Vertebrata</taxon>
        <taxon>Euteleostomi</taxon>
        <taxon>Mammalia</taxon>
        <taxon>Eutheria</taxon>
        <taxon>Euarchontoglires</taxon>
        <taxon>Glires</taxon>
        <taxon>Rodentia</taxon>
        <taxon>Myomorpha</taxon>
        <taxon>Muroidea</taxon>
        <taxon>Spalacidae</taxon>
        <taxon>Spalacinae</taxon>
        <taxon>Nannospalax</taxon>
    </lineage>
</organism>
<reference evidence="2" key="1">
    <citation type="submission" date="2025-08" db="UniProtKB">
        <authorList>
            <consortium name="Ensembl"/>
        </authorList>
    </citation>
    <scope>IDENTIFICATION</scope>
</reference>
<dbReference type="GeneTree" id="ENSGT00940000165267"/>
<evidence type="ECO:0000313" key="2">
    <source>
        <dbReference type="Ensembl" id="ENSNGAP00000024680.1"/>
    </source>
</evidence>
<proteinExistence type="predicted"/>